<organism evidence="5 6">
    <name type="scientific">Xiphophorus maculatus</name>
    <name type="common">Southern platyfish</name>
    <name type="synonym">Platypoecilus maculatus</name>
    <dbReference type="NCBI Taxonomy" id="8083"/>
    <lineage>
        <taxon>Eukaryota</taxon>
        <taxon>Metazoa</taxon>
        <taxon>Chordata</taxon>
        <taxon>Craniata</taxon>
        <taxon>Vertebrata</taxon>
        <taxon>Euteleostomi</taxon>
        <taxon>Actinopterygii</taxon>
        <taxon>Neopterygii</taxon>
        <taxon>Teleostei</taxon>
        <taxon>Neoteleostei</taxon>
        <taxon>Acanthomorphata</taxon>
        <taxon>Ovalentaria</taxon>
        <taxon>Atherinomorphae</taxon>
        <taxon>Cyprinodontiformes</taxon>
        <taxon>Poeciliidae</taxon>
        <taxon>Poeciliinae</taxon>
        <taxon>Xiphophorus</taxon>
    </lineage>
</organism>
<dbReference type="InterPro" id="IPR050671">
    <property type="entry name" value="CD300_family_receptors"/>
</dbReference>
<feature type="domain" description="Immunoglobulin V-set" evidence="4">
    <location>
        <begin position="35"/>
        <end position="114"/>
    </location>
</feature>
<protein>
    <recommendedName>
        <fullName evidence="4">Immunoglobulin V-set domain-containing protein</fullName>
    </recommendedName>
</protein>
<reference evidence="5" key="4">
    <citation type="submission" date="2025-09" db="UniProtKB">
        <authorList>
            <consortium name="Ensembl"/>
        </authorList>
    </citation>
    <scope>IDENTIFICATION</scope>
    <source>
        <strain evidence="5">JP 163 A</strain>
    </source>
</reference>
<dbReference type="OMA" id="WRIFCKE"/>
<dbReference type="Proteomes" id="UP000002852">
    <property type="component" value="Unassembled WGS sequence"/>
</dbReference>
<evidence type="ECO:0000256" key="3">
    <source>
        <dbReference type="ARBA" id="ARBA00023136"/>
    </source>
</evidence>
<proteinExistence type="predicted"/>
<dbReference type="SUPFAM" id="SSF48726">
    <property type="entry name" value="Immunoglobulin"/>
    <property type="match status" value="1"/>
</dbReference>
<dbReference type="InterPro" id="IPR036179">
    <property type="entry name" value="Ig-like_dom_sf"/>
</dbReference>
<dbReference type="PANTHER" id="PTHR11860">
    <property type="entry name" value="POLYMERIC-IMMUNOGLOBULIN RECEPTOR"/>
    <property type="match status" value="1"/>
</dbReference>
<evidence type="ECO:0000313" key="5">
    <source>
        <dbReference type="Ensembl" id="ENSXMAP00000036835.1"/>
    </source>
</evidence>
<comment type="subcellular location">
    <subcellularLocation>
        <location evidence="1">Membrane</location>
    </subcellularLocation>
</comment>
<dbReference type="Gene3D" id="2.60.40.10">
    <property type="entry name" value="Immunoglobulins"/>
    <property type="match status" value="1"/>
</dbReference>
<reference evidence="6" key="1">
    <citation type="submission" date="2012-01" db="EMBL/GenBank/DDBJ databases">
        <authorList>
            <person name="Walter R."/>
            <person name="Schartl M."/>
            <person name="Warren W."/>
        </authorList>
    </citation>
    <scope>NUCLEOTIDE SEQUENCE [LARGE SCALE GENOMIC DNA]</scope>
    <source>
        <strain evidence="6">JP 163 A</strain>
    </source>
</reference>
<name>A0A3B5R272_XIPMA</name>
<reference evidence="5" key="3">
    <citation type="submission" date="2025-08" db="UniProtKB">
        <authorList>
            <consortium name="Ensembl"/>
        </authorList>
    </citation>
    <scope>IDENTIFICATION</scope>
    <source>
        <strain evidence="5">JP 163 A</strain>
    </source>
</reference>
<dbReference type="Pfam" id="PF07686">
    <property type="entry name" value="V-set"/>
    <property type="match status" value="1"/>
</dbReference>
<evidence type="ECO:0000256" key="2">
    <source>
        <dbReference type="ARBA" id="ARBA00022692"/>
    </source>
</evidence>
<evidence type="ECO:0000256" key="1">
    <source>
        <dbReference type="ARBA" id="ARBA00004370"/>
    </source>
</evidence>
<dbReference type="InParanoid" id="A0A3B5R272"/>
<evidence type="ECO:0000313" key="6">
    <source>
        <dbReference type="Proteomes" id="UP000002852"/>
    </source>
</evidence>
<dbReference type="GO" id="GO:0005886">
    <property type="term" value="C:plasma membrane"/>
    <property type="evidence" value="ECO:0007669"/>
    <property type="project" value="TreeGrafter"/>
</dbReference>
<keyword evidence="3" id="KW-0472">Membrane</keyword>
<dbReference type="GeneTree" id="ENSGT01070000254036"/>
<evidence type="ECO:0000259" key="4">
    <source>
        <dbReference type="Pfam" id="PF07686"/>
    </source>
</evidence>
<dbReference type="AlphaFoldDB" id="A0A3B5R272"/>
<keyword evidence="6" id="KW-1185">Reference proteome</keyword>
<dbReference type="InterPro" id="IPR013106">
    <property type="entry name" value="Ig_V-set"/>
</dbReference>
<dbReference type="GO" id="GO:0004888">
    <property type="term" value="F:transmembrane signaling receptor activity"/>
    <property type="evidence" value="ECO:0007669"/>
    <property type="project" value="TreeGrafter"/>
</dbReference>
<reference evidence="6" key="2">
    <citation type="journal article" date="2013" name="Nat. Genet.">
        <title>The genome of the platyfish, Xiphophorus maculatus, provides insights into evolutionary adaptation and several complex traits.</title>
        <authorList>
            <person name="Schartl M."/>
            <person name="Walter R.B."/>
            <person name="Shen Y."/>
            <person name="Garcia T."/>
            <person name="Catchen J."/>
            <person name="Amores A."/>
            <person name="Braasch I."/>
            <person name="Chalopin D."/>
            <person name="Volff J.N."/>
            <person name="Lesch K.P."/>
            <person name="Bisazza A."/>
            <person name="Minx P."/>
            <person name="Hillier L."/>
            <person name="Wilson R.K."/>
            <person name="Fuerstenberg S."/>
            <person name="Boore J."/>
            <person name="Searle S."/>
            <person name="Postlethwait J.H."/>
            <person name="Warren W.C."/>
        </authorList>
    </citation>
    <scope>NUCLEOTIDE SEQUENCE [LARGE SCALE GENOMIC DNA]</scope>
    <source>
        <strain evidence="6">JP 163 A</strain>
    </source>
</reference>
<keyword evidence="2" id="KW-0812">Transmembrane</keyword>
<accession>A0A3B5R272</accession>
<dbReference type="Ensembl" id="ENSXMAT00000031179.1">
    <property type="protein sequence ID" value="ENSXMAP00000036835.1"/>
    <property type="gene ID" value="ENSXMAG00000023891.1"/>
</dbReference>
<dbReference type="InterPro" id="IPR013783">
    <property type="entry name" value="Ig-like_fold"/>
</dbReference>
<dbReference type="PANTHER" id="PTHR11860:SF87">
    <property type="entry name" value="CMRF35-LIKE MOLECULE 8"/>
    <property type="match status" value="1"/>
</dbReference>
<sequence>TTSEPNWTLKTFPLTLVTSPSVTTDGETLIIYREKEGGSITVRCEFRYSGEKRFLCKETCEGKNILIVTTKDTDQTGRFSIRYEKRNIFSFDFLHVSITDLKPSDSGRYRCRSDETIDGTLYDDFYLVVTEGEFSGLNSDFRISDLQSHHLQTATHEDTNQ</sequence>